<evidence type="ECO:0000256" key="11">
    <source>
        <dbReference type="PIRSR" id="PIRSR608901-1"/>
    </source>
</evidence>
<comment type="function">
    <text evidence="12">Hydrolyzes the sphingolipid ceramide into sphingosine and free fatty acid.</text>
</comment>
<dbReference type="GO" id="GO:0016020">
    <property type="term" value="C:membrane"/>
    <property type="evidence" value="ECO:0007669"/>
    <property type="project" value="UniProtKB-SubCell"/>
</dbReference>
<dbReference type="Ensembl" id="ENSCMIT00000043233.1">
    <property type="protein sequence ID" value="ENSCMIP00000042614.1"/>
    <property type="gene ID" value="ENSCMIG00000017720.1"/>
</dbReference>
<dbReference type="GO" id="GO:0046514">
    <property type="term" value="P:ceramide catabolic process"/>
    <property type="evidence" value="ECO:0007669"/>
    <property type="project" value="TreeGrafter"/>
</dbReference>
<dbReference type="PANTHER" id="PTHR46139">
    <property type="entry name" value="ALKALINE CERAMIDASE"/>
    <property type="match status" value="1"/>
</dbReference>
<evidence type="ECO:0000313" key="14">
    <source>
        <dbReference type="Proteomes" id="UP000314986"/>
    </source>
</evidence>
<dbReference type="AlphaFoldDB" id="A0A4W3JGK3"/>
<comment type="caution">
    <text evidence="12">Lacks conserved residue(s) required for the propagation of feature annotation.</text>
</comment>
<dbReference type="GO" id="GO:0005783">
    <property type="term" value="C:endoplasmic reticulum"/>
    <property type="evidence" value="ECO:0007669"/>
    <property type="project" value="TreeGrafter"/>
</dbReference>
<evidence type="ECO:0000256" key="10">
    <source>
        <dbReference type="ARBA" id="ARBA00049511"/>
    </source>
</evidence>
<keyword evidence="4 12" id="KW-0378">Hydrolase</keyword>
<reference evidence="14" key="3">
    <citation type="journal article" date="2014" name="Nature">
        <title>Elephant shark genome provides unique insights into gnathostome evolution.</title>
        <authorList>
            <consortium name="International Elephant Shark Genome Sequencing Consortium"/>
            <person name="Venkatesh B."/>
            <person name="Lee A.P."/>
            <person name="Ravi V."/>
            <person name="Maurya A.K."/>
            <person name="Lian M.M."/>
            <person name="Swann J.B."/>
            <person name="Ohta Y."/>
            <person name="Flajnik M.F."/>
            <person name="Sutoh Y."/>
            <person name="Kasahara M."/>
            <person name="Hoon S."/>
            <person name="Gangu V."/>
            <person name="Roy S.W."/>
            <person name="Irimia M."/>
            <person name="Korzh V."/>
            <person name="Kondrychyn I."/>
            <person name="Lim Z.W."/>
            <person name="Tay B.H."/>
            <person name="Tohari S."/>
            <person name="Kong K.W."/>
            <person name="Ho S."/>
            <person name="Lorente-Galdos B."/>
            <person name="Quilez J."/>
            <person name="Marques-Bonet T."/>
            <person name="Raney B.J."/>
            <person name="Ingham P.W."/>
            <person name="Tay A."/>
            <person name="Hillier L.W."/>
            <person name="Minx P."/>
            <person name="Boehm T."/>
            <person name="Wilson R.K."/>
            <person name="Brenner S."/>
            <person name="Warren W.C."/>
        </authorList>
    </citation>
    <scope>NUCLEOTIDE SEQUENCE [LARGE SCALE GENOMIC DNA]</scope>
</reference>
<dbReference type="GO" id="GO:0046512">
    <property type="term" value="P:sphingosine biosynthetic process"/>
    <property type="evidence" value="ECO:0007669"/>
    <property type="project" value="UniProtKB-ARBA"/>
</dbReference>
<reference evidence="14" key="1">
    <citation type="journal article" date="2006" name="Science">
        <title>Ancient noncoding elements conserved in the human genome.</title>
        <authorList>
            <person name="Venkatesh B."/>
            <person name="Kirkness E.F."/>
            <person name="Loh Y.H."/>
            <person name="Halpern A.L."/>
            <person name="Lee A.P."/>
            <person name="Johnson J."/>
            <person name="Dandona N."/>
            <person name="Viswanathan L.D."/>
            <person name="Tay A."/>
            <person name="Venter J.C."/>
            <person name="Strausberg R.L."/>
            <person name="Brenner S."/>
        </authorList>
    </citation>
    <scope>NUCLEOTIDE SEQUENCE [LARGE SCALE GENOMIC DNA]</scope>
</reference>
<evidence type="ECO:0000256" key="9">
    <source>
        <dbReference type="ARBA" id="ARBA00048323"/>
    </source>
</evidence>
<evidence type="ECO:0000256" key="1">
    <source>
        <dbReference type="ARBA" id="ARBA00004141"/>
    </source>
</evidence>
<evidence type="ECO:0000256" key="12">
    <source>
        <dbReference type="RuleBase" id="RU364079"/>
    </source>
</evidence>
<dbReference type="InParanoid" id="A0A4W3JGK3"/>
<keyword evidence="6 12" id="KW-1133">Transmembrane helix</keyword>
<protein>
    <recommendedName>
        <fullName evidence="12">Alkaline ceramidase</fullName>
        <ecNumber evidence="12">3.5.1.-</ecNumber>
    </recommendedName>
</protein>
<evidence type="ECO:0000256" key="8">
    <source>
        <dbReference type="ARBA" id="ARBA00047401"/>
    </source>
</evidence>
<reference evidence="14" key="2">
    <citation type="journal article" date="2007" name="PLoS Biol.">
        <title>Survey sequencing and comparative analysis of the elephant shark (Callorhinchus milii) genome.</title>
        <authorList>
            <person name="Venkatesh B."/>
            <person name="Kirkness E.F."/>
            <person name="Loh Y.H."/>
            <person name="Halpern A.L."/>
            <person name="Lee A.P."/>
            <person name="Johnson J."/>
            <person name="Dandona N."/>
            <person name="Viswanathan L.D."/>
            <person name="Tay A."/>
            <person name="Venter J.C."/>
            <person name="Strausberg R.L."/>
            <person name="Brenner S."/>
        </authorList>
    </citation>
    <scope>NUCLEOTIDE SEQUENCE [LARGE SCALE GENOMIC DNA]</scope>
</reference>
<feature type="binding site" evidence="11">
    <location>
        <position position="50"/>
    </location>
    <ligand>
        <name>Ca(2+)</name>
        <dbReference type="ChEBI" id="CHEBI:29108"/>
    </ligand>
</feature>
<comment type="catalytic activity">
    <reaction evidence="9">
        <text>an N-acylsphing-4-enine + H2O = sphing-4-enine + a fatty acid</text>
        <dbReference type="Rhea" id="RHEA:20856"/>
        <dbReference type="ChEBI" id="CHEBI:15377"/>
        <dbReference type="ChEBI" id="CHEBI:28868"/>
        <dbReference type="ChEBI" id="CHEBI:52639"/>
        <dbReference type="ChEBI" id="CHEBI:57756"/>
        <dbReference type="EC" id="3.5.1.23"/>
    </reaction>
    <physiologicalReaction direction="left-to-right" evidence="9">
        <dbReference type="Rhea" id="RHEA:20857"/>
    </physiologicalReaction>
</comment>
<evidence type="ECO:0000313" key="13">
    <source>
        <dbReference type="Ensembl" id="ENSCMIP00000042614.1"/>
    </source>
</evidence>
<reference evidence="13" key="5">
    <citation type="submission" date="2025-09" db="UniProtKB">
        <authorList>
            <consortium name="Ensembl"/>
        </authorList>
    </citation>
    <scope>IDENTIFICATION</scope>
</reference>
<dbReference type="PANTHER" id="PTHR46139:SF2">
    <property type="entry name" value="ALKALINE CERAMIDASE 1"/>
    <property type="match status" value="1"/>
</dbReference>
<keyword evidence="5" id="KW-0746">Sphingolipid metabolism</keyword>
<evidence type="ECO:0000256" key="2">
    <source>
        <dbReference type="ARBA" id="ARBA00009780"/>
    </source>
</evidence>
<organism evidence="13 14">
    <name type="scientific">Callorhinchus milii</name>
    <name type="common">Ghost shark</name>
    <dbReference type="NCBI Taxonomy" id="7868"/>
    <lineage>
        <taxon>Eukaryota</taxon>
        <taxon>Metazoa</taxon>
        <taxon>Chordata</taxon>
        <taxon>Craniata</taxon>
        <taxon>Vertebrata</taxon>
        <taxon>Chondrichthyes</taxon>
        <taxon>Holocephali</taxon>
        <taxon>Chimaeriformes</taxon>
        <taxon>Callorhinchidae</taxon>
        <taxon>Callorhinchus</taxon>
    </lineage>
</organism>
<reference evidence="13" key="4">
    <citation type="submission" date="2025-08" db="UniProtKB">
        <authorList>
            <consortium name="Ensembl"/>
        </authorList>
    </citation>
    <scope>IDENTIFICATION</scope>
</reference>
<comment type="subcellular location">
    <subcellularLocation>
        <location evidence="1">Membrane</location>
        <topology evidence="1">Multi-pass membrane protein</topology>
    </subcellularLocation>
</comment>
<keyword evidence="14" id="KW-1185">Reference proteome</keyword>
<feature type="binding site" evidence="11">
    <location>
        <position position="39"/>
    </location>
    <ligand>
        <name>Ca(2+)</name>
        <dbReference type="ChEBI" id="CHEBI:29108"/>
    </ligand>
</feature>
<dbReference type="STRING" id="7868.ENSCMIP00000042614"/>
<feature type="binding site" evidence="11">
    <location>
        <position position="36"/>
    </location>
    <ligand>
        <name>Ca(2+)</name>
        <dbReference type="ChEBI" id="CHEBI:29108"/>
    </ligand>
</feature>
<comment type="catalytic activity">
    <reaction evidence="10">
        <text>an N-acylsphinganine + H2O = sphinganine + a fatty acid</text>
        <dbReference type="Rhea" id="RHEA:33551"/>
        <dbReference type="ChEBI" id="CHEBI:15377"/>
        <dbReference type="ChEBI" id="CHEBI:28868"/>
        <dbReference type="ChEBI" id="CHEBI:31488"/>
        <dbReference type="ChEBI" id="CHEBI:57817"/>
    </reaction>
    <physiologicalReaction direction="left-to-right" evidence="10">
        <dbReference type="Rhea" id="RHEA:33552"/>
    </physiologicalReaction>
</comment>
<keyword evidence="12" id="KW-0443">Lipid metabolism</keyword>
<accession>A0A4W3JGK3</accession>
<comment type="catalytic activity">
    <reaction evidence="8">
        <text>N-(9Z-octadecenoyl)-sphing-4-enine + H2O = sphing-4-enine + (9Z)-octadecenoate</text>
        <dbReference type="Rhea" id="RHEA:41299"/>
        <dbReference type="ChEBI" id="CHEBI:15377"/>
        <dbReference type="ChEBI" id="CHEBI:30823"/>
        <dbReference type="ChEBI" id="CHEBI:57756"/>
        <dbReference type="ChEBI" id="CHEBI:77996"/>
    </reaction>
    <physiologicalReaction direction="left-to-right" evidence="8">
        <dbReference type="Rhea" id="RHEA:41300"/>
    </physiologicalReaction>
</comment>
<dbReference type="InterPro" id="IPR008901">
    <property type="entry name" value="ACER"/>
</dbReference>
<dbReference type="Proteomes" id="UP000314986">
    <property type="component" value="Unassembled WGS sequence"/>
</dbReference>
<name>A0A4W3JGK3_CALMI</name>
<sequence>SHKNSFKEITSLLSYLCVLCVSVCIGVFAVQSSEIDWCENKFQYSENVAEFYDTISNSSFFISAPITMYLAHPYAREKSGAVHLVWIMLMLIECCRWSNPQLTHMF</sequence>
<feature type="binding site" evidence="11">
    <location>
        <position position="37"/>
    </location>
    <ligand>
        <name>Ca(2+)</name>
        <dbReference type="ChEBI" id="CHEBI:29108"/>
    </ligand>
</feature>
<keyword evidence="7 12" id="KW-0472">Membrane</keyword>
<evidence type="ECO:0000256" key="7">
    <source>
        <dbReference type="ARBA" id="ARBA00023136"/>
    </source>
</evidence>
<evidence type="ECO:0000256" key="5">
    <source>
        <dbReference type="ARBA" id="ARBA00022919"/>
    </source>
</evidence>
<proteinExistence type="inferred from homology"/>
<feature type="transmembrane region" description="Helical" evidence="12">
    <location>
        <begin position="12"/>
        <end position="31"/>
    </location>
</feature>
<dbReference type="Pfam" id="PF05875">
    <property type="entry name" value="Ceramidase"/>
    <property type="match status" value="1"/>
</dbReference>
<evidence type="ECO:0000256" key="6">
    <source>
        <dbReference type="ARBA" id="ARBA00022989"/>
    </source>
</evidence>
<keyword evidence="11" id="KW-0479">Metal-binding</keyword>
<dbReference type="GO" id="GO:0046872">
    <property type="term" value="F:metal ion binding"/>
    <property type="evidence" value="ECO:0007669"/>
    <property type="project" value="UniProtKB-KW"/>
</dbReference>
<keyword evidence="3 12" id="KW-0812">Transmembrane</keyword>
<evidence type="ECO:0000256" key="3">
    <source>
        <dbReference type="ARBA" id="ARBA00022692"/>
    </source>
</evidence>
<dbReference type="GO" id="GO:0017040">
    <property type="term" value="F:N-acylsphingosine amidohydrolase activity"/>
    <property type="evidence" value="ECO:0007669"/>
    <property type="project" value="UniProtKB-EC"/>
</dbReference>
<dbReference type="EC" id="3.5.1.-" evidence="12"/>
<dbReference type="UniPathway" id="UPA00222"/>
<evidence type="ECO:0000256" key="4">
    <source>
        <dbReference type="ARBA" id="ARBA00022801"/>
    </source>
</evidence>
<dbReference type="OMA" id="IDWCENK"/>
<comment type="similarity">
    <text evidence="2 12">Belongs to the alkaline ceramidase family.</text>
</comment>
<keyword evidence="11" id="KW-0106">Calcium</keyword>